<accession>A0ABV9GNR0</accession>
<dbReference type="InterPro" id="IPR011257">
    <property type="entry name" value="DNA_glycosylase"/>
</dbReference>
<dbReference type="EMBL" id="JBHSFW010000010">
    <property type="protein sequence ID" value="MFC4619627.1"/>
    <property type="molecule type" value="Genomic_DNA"/>
</dbReference>
<dbReference type="SUPFAM" id="SSF48150">
    <property type="entry name" value="DNA-glycosylase"/>
    <property type="match status" value="1"/>
</dbReference>
<sequence>MVKRCAWCADDPLLIDYHDHEWGVRTTDDRELFEYLILELFQSGLSWRTILHKREALRTAFDGFDFHRIGDYDSEKVDVLMHNAAIIRNRRKIEATIKNANVCQNLIAEHGSFSNYLAGLPESSEEKKQALSRVFYHVGPTVAESFCQAAGLIPVPHEAQCFLYKKEF</sequence>
<dbReference type="InterPro" id="IPR005019">
    <property type="entry name" value="Adenine_glyco"/>
</dbReference>
<dbReference type="PANTHER" id="PTHR30037">
    <property type="entry name" value="DNA-3-METHYLADENINE GLYCOSYLASE 1"/>
    <property type="match status" value="1"/>
</dbReference>
<reference evidence="2" key="1">
    <citation type="journal article" date="2019" name="Int. J. Syst. Evol. Microbiol.">
        <title>The Global Catalogue of Microorganisms (GCM) 10K type strain sequencing project: providing services to taxonomists for standard genome sequencing and annotation.</title>
        <authorList>
            <consortium name="The Broad Institute Genomics Platform"/>
            <consortium name="The Broad Institute Genome Sequencing Center for Infectious Disease"/>
            <person name="Wu L."/>
            <person name="Ma J."/>
        </authorList>
    </citation>
    <scope>NUCLEOTIDE SEQUENCE [LARGE SCALE GENOMIC DNA]</scope>
    <source>
        <strain evidence="2">CGMCC 1.16306</strain>
    </source>
</reference>
<evidence type="ECO:0000313" key="1">
    <source>
        <dbReference type="EMBL" id="MFC4619627.1"/>
    </source>
</evidence>
<dbReference type="Pfam" id="PF03352">
    <property type="entry name" value="Adenine_glyco"/>
    <property type="match status" value="1"/>
</dbReference>
<dbReference type="PANTHER" id="PTHR30037:SF4">
    <property type="entry name" value="DNA-3-METHYLADENINE GLYCOSYLASE I"/>
    <property type="match status" value="1"/>
</dbReference>
<keyword evidence="2" id="KW-1185">Reference proteome</keyword>
<dbReference type="InterPro" id="IPR052891">
    <property type="entry name" value="DNA-3mA_glycosylase"/>
</dbReference>
<proteinExistence type="predicted"/>
<protein>
    <submittedName>
        <fullName evidence="1">DNA-3-methyladenine glycosylase I</fullName>
    </submittedName>
</protein>
<dbReference type="Proteomes" id="UP001596022">
    <property type="component" value="Unassembled WGS sequence"/>
</dbReference>
<organism evidence="1 2">
    <name type="scientific">Camelliibacillus cellulosilyticus</name>
    <dbReference type="NCBI Taxonomy" id="2174486"/>
    <lineage>
        <taxon>Bacteria</taxon>
        <taxon>Bacillati</taxon>
        <taxon>Bacillota</taxon>
        <taxon>Bacilli</taxon>
        <taxon>Bacillales</taxon>
        <taxon>Sporolactobacillaceae</taxon>
        <taxon>Camelliibacillus</taxon>
    </lineage>
</organism>
<name>A0ABV9GNR0_9BACL</name>
<dbReference type="Gene3D" id="1.10.340.30">
    <property type="entry name" value="Hypothetical protein, domain 2"/>
    <property type="match status" value="1"/>
</dbReference>
<dbReference type="RefSeq" id="WP_376846719.1">
    <property type="nucleotide sequence ID" value="NZ_JBHSFW010000010.1"/>
</dbReference>
<gene>
    <name evidence="1" type="ORF">ACFO4N_12970</name>
</gene>
<comment type="caution">
    <text evidence="1">The sequence shown here is derived from an EMBL/GenBank/DDBJ whole genome shotgun (WGS) entry which is preliminary data.</text>
</comment>
<evidence type="ECO:0000313" key="2">
    <source>
        <dbReference type="Proteomes" id="UP001596022"/>
    </source>
</evidence>